<dbReference type="Gene3D" id="1.10.510.10">
    <property type="entry name" value="Transferase(Phosphotransferase) domain 1"/>
    <property type="match status" value="1"/>
</dbReference>
<evidence type="ECO:0000259" key="1">
    <source>
        <dbReference type="PROSITE" id="PS50011"/>
    </source>
</evidence>
<dbReference type="Proteomes" id="UP000254937">
    <property type="component" value="Unassembled WGS sequence"/>
</dbReference>
<dbReference type="SUPFAM" id="SSF56112">
    <property type="entry name" value="Protein kinase-like (PK-like)"/>
    <property type="match status" value="1"/>
</dbReference>
<evidence type="ECO:0000313" key="2">
    <source>
        <dbReference type="EMBL" id="RDK44679.1"/>
    </source>
</evidence>
<organism evidence="2 3">
    <name type="scientific">Aspergillus phoenicis ATCC 13157</name>
    <dbReference type="NCBI Taxonomy" id="1353007"/>
    <lineage>
        <taxon>Eukaryota</taxon>
        <taxon>Fungi</taxon>
        <taxon>Dikarya</taxon>
        <taxon>Ascomycota</taxon>
        <taxon>Pezizomycotina</taxon>
        <taxon>Eurotiomycetes</taxon>
        <taxon>Eurotiomycetidae</taxon>
        <taxon>Eurotiales</taxon>
        <taxon>Aspergillaceae</taxon>
        <taxon>Aspergillus</taxon>
    </lineage>
</organism>
<gene>
    <name evidence="2" type="ORF">M752DRAFT_291815</name>
</gene>
<accession>A0A370PR70</accession>
<dbReference type="EMBL" id="KZ851849">
    <property type="protein sequence ID" value="RDK44679.1"/>
    <property type="molecule type" value="Genomic_DNA"/>
</dbReference>
<name>A0A370PR70_ASPPH</name>
<protein>
    <recommendedName>
        <fullName evidence="1">Protein kinase domain-containing protein</fullName>
    </recommendedName>
</protein>
<keyword evidence="3" id="KW-1185">Reference proteome</keyword>
<proteinExistence type="predicted"/>
<sequence length="151" mass="17285">MLGIDDESILTDFERAEQQTPTAKKILDSTRSIYTSRKLRLPKDMLWGQPVLCDLGQSRIGPTHRGIIQPDIYKAPKVVFDMEWGSSADIWNLGAMIWDIFKNKHLFNALDEDGDYSPFHHVAEMVSFLGLPPLSFIERSRETRNVFTEDG</sequence>
<dbReference type="GO" id="GO:0004672">
    <property type="term" value="F:protein kinase activity"/>
    <property type="evidence" value="ECO:0007669"/>
    <property type="project" value="InterPro"/>
</dbReference>
<feature type="domain" description="Protein kinase" evidence="1">
    <location>
        <begin position="1"/>
        <end position="151"/>
    </location>
</feature>
<dbReference type="InterPro" id="IPR000719">
    <property type="entry name" value="Prot_kinase_dom"/>
</dbReference>
<dbReference type="InterPro" id="IPR011009">
    <property type="entry name" value="Kinase-like_dom_sf"/>
</dbReference>
<dbReference type="GO" id="GO:0005524">
    <property type="term" value="F:ATP binding"/>
    <property type="evidence" value="ECO:0007669"/>
    <property type="project" value="InterPro"/>
</dbReference>
<reference evidence="2 3" key="1">
    <citation type="submission" date="2018-07" db="EMBL/GenBank/DDBJ databases">
        <title>Section-level genome sequencing of Aspergillus section Nigri to investigate inter- and intra-species variation.</title>
        <authorList>
            <consortium name="DOE Joint Genome Institute"/>
            <person name="Vesth T.C."/>
            <person name="Nybo J.L."/>
            <person name="Theobald S."/>
            <person name="Frisvad J.C."/>
            <person name="Larsen T.O."/>
            <person name="Nielsen K.F."/>
            <person name="Hoof J.B."/>
            <person name="Brandl J."/>
            <person name="Salamov A."/>
            <person name="Riley R."/>
            <person name="Gladden J.M."/>
            <person name="Phatale P."/>
            <person name="Nielsen M.T."/>
            <person name="Lyhne E.K."/>
            <person name="Kogle M.E."/>
            <person name="Strasser K."/>
            <person name="McDonnell E."/>
            <person name="Barry K."/>
            <person name="Clum A."/>
            <person name="Chen C."/>
            <person name="Nolan M."/>
            <person name="Sandor L."/>
            <person name="Kuo A."/>
            <person name="Lipzen A."/>
            <person name="Hainaut M."/>
            <person name="Drula E."/>
            <person name="Tsang A."/>
            <person name="Magnuson J.K."/>
            <person name="Henrissat B."/>
            <person name="Wiebenga A."/>
            <person name="Simmons B.A."/>
            <person name="Makela M.R."/>
            <person name="De vries R.P."/>
            <person name="Grigoriev I.V."/>
            <person name="Mortensen U.H."/>
            <person name="Baker S.E."/>
            <person name="Andersen M.R."/>
        </authorList>
    </citation>
    <scope>NUCLEOTIDE SEQUENCE [LARGE SCALE GENOMIC DNA]</scope>
    <source>
        <strain evidence="2 3">ATCC 13157</strain>
    </source>
</reference>
<evidence type="ECO:0000313" key="3">
    <source>
        <dbReference type="Proteomes" id="UP000254937"/>
    </source>
</evidence>
<dbReference type="PROSITE" id="PS50011">
    <property type="entry name" value="PROTEIN_KINASE_DOM"/>
    <property type="match status" value="1"/>
</dbReference>
<dbReference type="AlphaFoldDB" id="A0A370PR70"/>